<gene>
    <name evidence="1" type="ORF">CEXT_32221</name>
</gene>
<reference evidence="1 2" key="1">
    <citation type="submission" date="2021-06" db="EMBL/GenBank/DDBJ databases">
        <title>Caerostris extrusa draft genome.</title>
        <authorList>
            <person name="Kono N."/>
            <person name="Arakawa K."/>
        </authorList>
    </citation>
    <scope>NUCLEOTIDE SEQUENCE [LARGE SCALE GENOMIC DNA]</scope>
</reference>
<dbReference type="AlphaFoldDB" id="A0AAV4YBZ2"/>
<comment type="caution">
    <text evidence="1">The sequence shown here is derived from an EMBL/GenBank/DDBJ whole genome shotgun (WGS) entry which is preliminary data.</text>
</comment>
<keyword evidence="2" id="KW-1185">Reference proteome</keyword>
<evidence type="ECO:0000313" key="1">
    <source>
        <dbReference type="EMBL" id="GIZ04752.1"/>
    </source>
</evidence>
<dbReference type="EMBL" id="BPLR01001789">
    <property type="protein sequence ID" value="GIZ04752.1"/>
    <property type="molecule type" value="Genomic_DNA"/>
</dbReference>
<organism evidence="1 2">
    <name type="scientific">Caerostris extrusa</name>
    <name type="common">Bark spider</name>
    <name type="synonym">Caerostris bankana</name>
    <dbReference type="NCBI Taxonomy" id="172846"/>
    <lineage>
        <taxon>Eukaryota</taxon>
        <taxon>Metazoa</taxon>
        <taxon>Ecdysozoa</taxon>
        <taxon>Arthropoda</taxon>
        <taxon>Chelicerata</taxon>
        <taxon>Arachnida</taxon>
        <taxon>Araneae</taxon>
        <taxon>Araneomorphae</taxon>
        <taxon>Entelegynae</taxon>
        <taxon>Araneoidea</taxon>
        <taxon>Araneidae</taxon>
        <taxon>Caerostris</taxon>
    </lineage>
</organism>
<protein>
    <submittedName>
        <fullName evidence="1">Uncharacterized protein</fullName>
    </submittedName>
</protein>
<dbReference type="Proteomes" id="UP001054945">
    <property type="component" value="Unassembled WGS sequence"/>
</dbReference>
<evidence type="ECO:0000313" key="2">
    <source>
        <dbReference type="Proteomes" id="UP001054945"/>
    </source>
</evidence>
<accession>A0AAV4YBZ2</accession>
<name>A0AAV4YBZ2_CAEEX</name>
<sequence length="72" mass="8609">MCIFTGKHLLLKQAKEEAKLKLNNFDKKEKKFKEYEAKGSIDPYLRFVRQWVTVLKDLVLQNFIKLHRSISL</sequence>
<proteinExistence type="predicted"/>